<evidence type="ECO:0000259" key="4">
    <source>
        <dbReference type="Pfam" id="PF23493"/>
    </source>
</evidence>
<dbReference type="Proteomes" id="UP000034063">
    <property type="component" value="Unassembled WGS sequence"/>
</dbReference>
<protein>
    <submittedName>
        <fullName evidence="5">Cysteinyl-tRNA synthetase-like protein</fullName>
    </submittedName>
</protein>
<organism evidence="5 6">
    <name type="scientific">Candidatus Gottesmanbacteria bacterium GW2011_GWA2_44_17</name>
    <dbReference type="NCBI Taxonomy" id="1618444"/>
    <lineage>
        <taxon>Bacteria</taxon>
        <taxon>Candidatus Gottesmaniibacteriota</taxon>
    </lineage>
</organism>
<evidence type="ECO:0000313" key="6">
    <source>
        <dbReference type="Proteomes" id="UP000034063"/>
    </source>
</evidence>
<dbReference type="EMBL" id="LCIB01000028">
    <property type="protein sequence ID" value="KKT46233.1"/>
    <property type="molecule type" value="Genomic_DNA"/>
</dbReference>
<dbReference type="InterPro" id="IPR029062">
    <property type="entry name" value="Class_I_gatase-like"/>
</dbReference>
<name>A0A0G1HI45_9BACT</name>
<dbReference type="InterPro" id="IPR056411">
    <property type="entry name" value="CysS_C"/>
</dbReference>
<dbReference type="GO" id="GO:0004812">
    <property type="term" value="F:aminoacyl-tRNA ligase activity"/>
    <property type="evidence" value="ECO:0007669"/>
    <property type="project" value="UniProtKB-KW"/>
</dbReference>
<evidence type="ECO:0000256" key="1">
    <source>
        <dbReference type="ARBA" id="ARBA00022598"/>
    </source>
</evidence>
<dbReference type="AlphaFoldDB" id="A0A0G1HI45"/>
<dbReference type="GO" id="GO:0005524">
    <property type="term" value="F:ATP binding"/>
    <property type="evidence" value="ECO:0007669"/>
    <property type="project" value="UniProtKB-KW"/>
</dbReference>
<dbReference type="Pfam" id="PF23493">
    <property type="entry name" value="CysS_C"/>
    <property type="match status" value="1"/>
</dbReference>
<accession>A0A0G1HI45</accession>
<keyword evidence="5" id="KW-0030">Aminoacyl-tRNA synthetase</keyword>
<evidence type="ECO:0000256" key="2">
    <source>
        <dbReference type="ARBA" id="ARBA00022741"/>
    </source>
</evidence>
<proteinExistence type="predicted"/>
<evidence type="ECO:0000313" key="5">
    <source>
        <dbReference type="EMBL" id="KKT46233.1"/>
    </source>
</evidence>
<dbReference type="Gene3D" id="3.40.50.880">
    <property type="match status" value="1"/>
</dbReference>
<feature type="domain" description="Cysteinyl-tRNA ligase anticodon binding" evidence="4">
    <location>
        <begin position="276"/>
        <end position="317"/>
    </location>
</feature>
<evidence type="ECO:0000256" key="3">
    <source>
        <dbReference type="ARBA" id="ARBA00022840"/>
    </source>
</evidence>
<keyword evidence="1" id="KW-0436">Ligase</keyword>
<sequence>MDKVLLPGPLALFGSGEMDSSGRRVHELLVKSFPAPVKIVLVTTPAGFEASPDFWYAKLRQFLIKSLANFKPQITLTNKKLPEKVDYVHAGAGSPTYAARVFKNSPLWQEMIKRWQQGAALSLASASALAAGRFVLPVYEIYKAGEDLHWQPGLDLFSRFGLNLTIVTHWNNREGGRDIDTSRCFMGQNRWRKLLKLLSKSTTIVGIDELTALIFWLDRKIISVSGKGQVTLINQSRKIKLAAGKYYHLNTLKTLKIIPSVAPKMSQPILKPLTLLPASIRRIVTDRELARKKKDFKLADKLRQKLLRLGYEVRDSANLQLEVYNMDHENFGRRRRV</sequence>
<reference evidence="5 6" key="1">
    <citation type="journal article" date="2015" name="Nature">
        <title>rRNA introns, odd ribosomes, and small enigmatic genomes across a large radiation of phyla.</title>
        <authorList>
            <person name="Brown C.T."/>
            <person name="Hug L.A."/>
            <person name="Thomas B.C."/>
            <person name="Sharon I."/>
            <person name="Castelle C.J."/>
            <person name="Singh A."/>
            <person name="Wilkins M.J."/>
            <person name="Williams K.H."/>
            <person name="Banfield J.F."/>
        </authorList>
    </citation>
    <scope>NUCLEOTIDE SEQUENCE [LARGE SCALE GENOMIC DNA]</scope>
</reference>
<keyword evidence="3" id="KW-0067">ATP-binding</keyword>
<dbReference type="SUPFAM" id="SSF47323">
    <property type="entry name" value="Anticodon-binding domain of a subclass of class I aminoacyl-tRNA synthetases"/>
    <property type="match status" value="1"/>
</dbReference>
<comment type="caution">
    <text evidence="5">The sequence shown here is derived from an EMBL/GenBank/DDBJ whole genome shotgun (WGS) entry which is preliminary data.</text>
</comment>
<keyword evidence="2" id="KW-0547">Nucleotide-binding</keyword>
<gene>
    <name evidence="5" type="ORF">UW37_C0028G0012</name>
</gene>
<dbReference type="InterPro" id="IPR009080">
    <property type="entry name" value="tRNAsynth_Ia_anticodon-bd"/>
</dbReference>
<dbReference type="GO" id="GO:0006418">
    <property type="term" value="P:tRNA aminoacylation for protein translation"/>
    <property type="evidence" value="ECO:0007669"/>
    <property type="project" value="InterPro"/>
</dbReference>